<dbReference type="GO" id="GO:0005829">
    <property type="term" value="C:cytosol"/>
    <property type="evidence" value="ECO:0007669"/>
    <property type="project" value="TreeGrafter"/>
</dbReference>
<feature type="transmembrane region" description="Helical" evidence="8">
    <location>
        <begin position="148"/>
        <end position="170"/>
    </location>
</feature>
<feature type="domain" description="OmpR/PhoB-type" evidence="9">
    <location>
        <begin position="196"/>
        <end position="301"/>
    </location>
</feature>
<reference evidence="10" key="1">
    <citation type="journal article" date="2005" name="Environ. Microbiol.">
        <title>Genetic and functional properties of uncultivated thermophilic crenarchaeotes from a subsurface gold mine as revealed by analysis of genome fragments.</title>
        <authorList>
            <person name="Nunoura T."/>
            <person name="Hirayama H."/>
            <person name="Takami H."/>
            <person name="Oida H."/>
            <person name="Nishi S."/>
            <person name="Shimamura S."/>
            <person name="Suzuki Y."/>
            <person name="Inagaki F."/>
            <person name="Takai K."/>
            <person name="Nealson K.H."/>
            <person name="Horikoshi K."/>
        </authorList>
    </citation>
    <scope>NUCLEOTIDE SEQUENCE</scope>
</reference>
<keyword evidence="3" id="KW-0805">Transcription regulation</keyword>
<feature type="DNA-binding region" description="OmpR/PhoB-type" evidence="6">
    <location>
        <begin position="196"/>
        <end position="301"/>
    </location>
</feature>
<dbReference type="InterPro" id="IPR001867">
    <property type="entry name" value="OmpR/PhoB-type_DNA-bd"/>
</dbReference>
<proteinExistence type="predicted"/>
<reference evidence="10" key="2">
    <citation type="journal article" date="2012" name="PLoS ONE">
        <title>A Deeply Branching Thermophilic Bacterium with an Ancient Acetyl-CoA Pathway Dominates a Subsurface Ecosystem.</title>
        <authorList>
            <person name="Takami H."/>
            <person name="Noguchi H."/>
            <person name="Takaki Y."/>
            <person name="Uchiyama I."/>
            <person name="Toyoda A."/>
            <person name="Nishi S."/>
            <person name="Chee G.-J."/>
            <person name="Arai W."/>
            <person name="Nunoura T."/>
            <person name="Itoh T."/>
            <person name="Hattori M."/>
            <person name="Takai K."/>
        </authorList>
    </citation>
    <scope>NUCLEOTIDE SEQUENCE</scope>
</reference>
<evidence type="ECO:0000313" key="10">
    <source>
        <dbReference type="EMBL" id="BAL54696.1"/>
    </source>
</evidence>
<evidence type="ECO:0000256" key="4">
    <source>
        <dbReference type="ARBA" id="ARBA00023125"/>
    </source>
</evidence>
<dbReference type="CDD" id="cd00383">
    <property type="entry name" value="trans_reg_C"/>
    <property type="match status" value="1"/>
</dbReference>
<name>H5SEW0_9BACT</name>
<sequence>MLAVVVIVIAVLSAFSLKRRGDDLAAQFRERSLWRAQVFADLAPRHLDADDWHELFSTIFTAPDVLYAQVVSSGQVRATRGLIPVPPLAPGDLLSYAPKLSEARTAAGRAYFDILYPLTVIGESPSSESYVRLGLSLEPLEQELRSEALTIALIALVAVALAGVVTWWLAQRLFSDHTLDIGQTQEPAPPQEQKASSPPCVGEGLGERSLVVDNVAKRVFLNGAEVKLSPKEYELVRLLASEPGRVFSNEEILQAVWAGRHGATAQDVKQYIYFVRKKLEADPENPKFIITVRGFGYKINLD</sequence>
<accession>H5SEW0</accession>
<keyword evidence="2" id="KW-0902">Two-component regulatory system</keyword>
<keyword evidence="5" id="KW-0804">Transcription</keyword>
<evidence type="ECO:0000256" key="1">
    <source>
        <dbReference type="ARBA" id="ARBA00022553"/>
    </source>
</evidence>
<dbReference type="GO" id="GO:0006355">
    <property type="term" value="P:regulation of DNA-templated transcription"/>
    <property type="evidence" value="ECO:0007669"/>
    <property type="project" value="InterPro"/>
</dbReference>
<feature type="region of interest" description="Disordered" evidence="7">
    <location>
        <begin position="181"/>
        <end position="202"/>
    </location>
</feature>
<evidence type="ECO:0000256" key="7">
    <source>
        <dbReference type="SAM" id="MobiDB-lite"/>
    </source>
</evidence>
<keyword evidence="8" id="KW-0472">Membrane</keyword>
<keyword evidence="1" id="KW-0597">Phosphoprotein</keyword>
<evidence type="ECO:0000256" key="2">
    <source>
        <dbReference type="ARBA" id="ARBA00023012"/>
    </source>
</evidence>
<evidence type="ECO:0000256" key="3">
    <source>
        <dbReference type="ARBA" id="ARBA00023015"/>
    </source>
</evidence>
<dbReference type="InterPro" id="IPR036388">
    <property type="entry name" value="WH-like_DNA-bd_sf"/>
</dbReference>
<dbReference type="GO" id="GO:0000156">
    <property type="term" value="F:phosphorelay response regulator activity"/>
    <property type="evidence" value="ECO:0007669"/>
    <property type="project" value="TreeGrafter"/>
</dbReference>
<evidence type="ECO:0000256" key="5">
    <source>
        <dbReference type="ARBA" id="ARBA00023163"/>
    </source>
</evidence>
<dbReference type="PANTHER" id="PTHR48111:SF1">
    <property type="entry name" value="TWO-COMPONENT RESPONSE REGULATOR ORR33"/>
    <property type="match status" value="1"/>
</dbReference>
<dbReference type="PROSITE" id="PS51755">
    <property type="entry name" value="OMPR_PHOB"/>
    <property type="match status" value="1"/>
</dbReference>
<dbReference type="InterPro" id="IPR039420">
    <property type="entry name" value="WalR-like"/>
</dbReference>
<gene>
    <name evidence="10" type="ORF">HGMM_F17E10C26</name>
</gene>
<dbReference type="EMBL" id="AP011697">
    <property type="protein sequence ID" value="BAL54696.1"/>
    <property type="molecule type" value="Genomic_DNA"/>
</dbReference>
<evidence type="ECO:0000259" key="9">
    <source>
        <dbReference type="PROSITE" id="PS51755"/>
    </source>
</evidence>
<dbReference type="PANTHER" id="PTHR48111">
    <property type="entry name" value="REGULATOR OF RPOS"/>
    <property type="match status" value="1"/>
</dbReference>
<evidence type="ECO:0000256" key="6">
    <source>
        <dbReference type="PROSITE-ProRule" id="PRU01091"/>
    </source>
</evidence>
<keyword evidence="8" id="KW-0812">Transmembrane</keyword>
<dbReference type="AlphaFoldDB" id="H5SEW0"/>
<dbReference type="Gene3D" id="1.10.10.10">
    <property type="entry name" value="Winged helix-like DNA-binding domain superfamily/Winged helix DNA-binding domain"/>
    <property type="match status" value="1"/>
</dbReference>
<dbReference type="GO" id="GO:0032993">
    <property type="term" value="C:protein-DNA complex"/>
    <property type="evidence" value="ECO:0007669"/>
    <property type="project" value="TreeGrafter"/>
</dbReference>
<dbReference type="GO" id="GO:0000976">
    <property type="term" value="F:transcription cis-regulatory region binding"/>
    <property type="evidence" value="ECO:0007669"/>
    <property type="project" value="TreeGrafter"/>
</dbReference>
<evidence type="ECO:0000256" key="8">
    <source>
        <dbReference type="SAM" id="Phobius"/>
    </source>
</evidence>
<dbReference type="SUPFAM" id="SSF46894">
    <property type="entry name" value="C-terminal effector domain of the bipartite response regulators"/>
    <property type="match status" value="1"/>
</dbReference>
<dbReference type="InterPro" id="IPR016032">
    <property type="entry name" value="Sig_transdc_resp-reg_C-effctor"/>
</dbReference>
<dbReference type="Pfam" id="PF00486">
    <property type="entry name" value="Trans_reg_C"/>
    <property type="match status" value="1"/>
</dbReference>
<dbReference type="SMART" id="SM00862">
    <property type="entry name" value="Trans_reg_C"/>
    <property type="match status" value="1"/>
</dbReference>
<keyword evidence="8" id="KW-1133">Transmembrane helix</keyword>
<protein>
    <submittedName>
        <fullName evidence="10">Transcriptional regulator</fullName>
    </submittedName>
</protein>
<keyword evidence="4 6" id="KW-0238">DNA-binding</keyword>
<organism evidence="10">
    <name type="scientific">uncultured Acetothermia bacterium</name>
    <dbReference type="NCBI Taxonomy" id="236499"/>
    <lineage>
        <taxon>Bacteria</taxon>
        <taxon>Candidatus Bipolaricaulota</taxon>
        <taxon>environmental samples</taxon>
    </lineage>
</organism>